<evidence type="ECO:0000313" key="3">
    <source>
        <dbReference type="Proteomes" id="UP000532010"/>
    </source>
</evidence>
<keyword evidence="1" id="KW-0472">Membrane</keyword>
<keyword evidence="3" id="KW-1185">Reference proteome</keyword>
<reference evidence="2 3" key="1">
    <citation type="submission" date="2020-08" db="EMBL/GenBank/DDBJ databases">
        <title>The Agave Microbiome: Exploring the role of microbial communities in plant adaptations to desert environments.</title>
        <authorList>
            <person name="Partida-Martinez L.P."/>
        </authorList>
    </citation>
    <scope>NUCLEOTIDE SEQUENCE [LARGE SCALE GENOMIC DNA]</scope>
    <source>
        <strain evidence="2 3">AT3.9</strain>
    </source>
</reference>
<dbReference type="EMBL" id="JACHWB010000002">
    <property type="protein sequence ID" value="MBB3018495.1"/>
    <property type="molecule type" value="Genomic_DNA"/>
</dbReference>
<accession>A0A7W4VKN2</accession>
<name>A0A7W4VKN2_9HYPH</name>
<keyword evidence="1" id="KW-0812">Transmembrane</keyword>
<protein>
    <submittedName>
        <fullName evidence="2">Uncharacterized protein</fullName>
    </submittedName>
</protein>
<keyword evidence="1" id="KW-1133">Transmembrane helix</keyword>
<organism evidence="2 3">
    <name type="scientific">Microvirga lupini</name>
    <dbReference type="NCBI Taxonomy" id="420324"/>
    <lineage>
        <taxon>Bacteria</taxon>
        <taxon>Pseudomonadati</taxon>
        <taxon>Pseudomonadota</taxon>
        <taxon>Alphaproteobacteria</taxon>
        <taxon>Hyphomicrobiales</taxon>
        <taxon>Methylobacteriaceae</taxon>
        <taxon>Microvirga</taxon>
    </lineage>
</organism>
<evidence type="ECO:0000256" key="1">
    <source>
        <dbReference type="SAM" id="Phobius"/>
    </source>
</evidence>
<dbReference type="AlphaFoldDB" id="A0A7W4VKN2"/>
<gene>
    <name evidence="2" type="ORF">FHR70_001549</name>
</gene>
<dbReference type="Proteomes" id="UP000532010">
    <property type="component" value="Unassembled WGS sequence"/>
</dbReference>
<feature type="transmembrane region" description="Helical" evidence="1">
    <location>
        <begin position="12"/>
        <end position="30"/>
    </location>
</feature>
<comment type="caution">
    <text evidence="2">The sequence shown here is derived from an EMBL/GenBank/DDBJ whole genome shotgun (WGS) entry which is preliminary data.</text>
</comment>
<sequence>MSRFLKGRKIDWQPLPLIIISGLLIGALFGEAIKAFAPEQTTVLARVKPRP</sequence>
<dbReference type="RefSeq" id="WP_183448806.1">
    <property type="nucleotide sequence ID" value="NZ_JACHWB010000002.1"/>
</dbReference>
<evidence type="ECO:0000313" key="2">
    <source>
        <dbReference type="EMBL" id="MBB3018495.1"/>
    </source>
</evidence>
<proteinExistence type="predicted"/>